<evidence type="ECO:0000256" key="1">
    <source>
        <dbReference type="SAM" id="MobiDB-lite"/>
    </source>
</evidence>
<dbReference type="Proteomes" id="UP001295740">
    <property type="component" value="Unassembled WGS sequence"/>
</dbReference>
<organism evidence="2 3">
    <name type="scientific">Anthostomella pinea</name>
    <dbReference type="NCBI Taxonomy" id="933095"/>
    <lineage>
        <taxon>Eukaryota</taxon>
        <taxon>Fungi</taxon>
        <taxon>Dikarya</taxon>
        <taxon>Ascomycota</taxon>
        <taxon>Pezizomycotina</taxon>
        <taxon>Sordariomycetes</taxon>
        <taxon>Xylariomycetidae</taxon>
        <taxon>Xylariales</taxon>
        <taxon>Xylariaceae</taxon>
        <taxon>Anthostomella</taxon>
    </lineage>
</organism>
<keyword evidence="3" id="KW-1185">Reference proteome</keyword>
<accession>A0AAI8VF96</accession>
<dbReference type="EMBL" id="CAUWAG010000006">
    <property type="protein sequence ID" value="CAJ2503806.1"/>
    <property type="molecule type" value="Genomic_DNA"/>
</dbReference>
<feature type="region of interest" description="Disordered" evidence="1">
    <location>
        <begin position="1"/>
        <end position="39"/>
    </location>
</feature>
<evidence type="ECO:0000313" key="2">
    <source>
        <dbReference type="EMBL" id="CAJ2503806.1"/>
    </source>
</evidence>
<dbReference type="AlphaFoldDB" id="A0AAI8VF96"/>
<name>A0AAI8VF96_9PEZI</name>
<evidence type="ECO:0000313" key="3">
    <source>
        <dbReference type="Proteomes" id="UP001295740"/>
    </source>
</evidence>
<reference evidence="2" key="1">
    <citation type="submission" date="2023-10" db="EMBL/GenBank/DDBJ databases">
        <authorList>
            <person name="Hackl T."/>
        </authorList>
    </citation>
    <scope>NUCLEOTIDE SEQUENCE</scope>
</reference>
<proteinExistence type="predicted"/>
<gene>
    <name evidence="2" type="ORF">KHLLAP_LOCUS4274</name>
</gene>
<comment type="caution">
    <text evidence="2">The sequence shown here is derived from an EMBL/GenBank/DDBJ whole genome shotgun (WGS) entry which is preliminary data.</text>
</comment>
<protein>
    <submittedName>
        <fullName evidence="2">Uu.00g112000.m01.CDS01</fullName>
    </submittedName>
</protein>
<feature type="compositionally biased region" description="Polar residues" evidence="1">
    <location>
        <begin position="10"/>
        <end position="29"/>
    </location>
</feature>
<sequence>MRQAPRPGKQYSSASSSKNTDSIPSNIPADTTFAGAPRGESFSIESMGEIVPHVERTKFSIKDGSVFVQWPGLVKALEVDGVRVAQPAFTAPDFLHTARKRGQALPRAGLDRQDSGFGSFSRALRRDNLVPS</sequence>